<evidence type="ECO:0000313" key="7">
    <source>
        <dbReference type="EMBL" id="GAA2401228.1"/>
    </source>
</evidence>
<evidence type="ECO:0000313" key="8">
    <source>
        <dbReference type="Proteomes" id="UP001501231"/>
    </source>
</evidence>
<dbReference type="PANTHER" id="PTHR31438:SF1">
    <property type="entry name" value="LYSINE N-ACYLTRANSFERASE C17G9.06C-RELATED"/>
    <property type="match status" value="1"/>
</dbReference>
<organism evidence="7 8">
    <name type="scientific">Actinomadura vinacea</name>
    <dbReference type="NCBI Taxonomy" id="115336"/>
    <lineage>
        <taxon>Bacteria</taxon>
        <taxon>Bacillati</taxon>
        <taxon>Actinomycetota</taxon>
        <taxon>Actinomycetes</taxon>
        <taxon>Streptosporangiales</taxon>
        <taxon>Thermomonosporaceae</taxon>
        <taxon>Actinomadura</taxon>
    </lineage>
</organism>
<keyword evidence="8" id="KW-1185">Reference proteome</keyword>
<comment type="function">
    <text evidence="1">Acyltransferase required for the direct transfer of medium- to long-chain fatty acyl moieties from a carrier protein (MbtL) on to the epsilon-amino group of lysine residue in the mycobactin core.</text>
</comment>
<protein>
    <recommendedName>
        <fullName evidence="3">Lysine N-acyltransferase MbtK</fullName>
    </recommendedName>
    <alternativeName>
        <fullName evidence="5">Mycobactin synthase protein K</fullName>
    </alternativeName>
</protein>
<evidence type="ECO:0000256" key="1">
    <source>
        <dbReference type="ARBA" id="ARBA00003818"/>
    </source>
</evidence>
<dbReference type="Gene3D" id="3.40.630.30">
    <property type="match status" value="1"/>
</dbReference>
<dbReference type="PANTHER" id="PTHR31438">
    <property type="entry name" value="LYSINE N-ACYLTRANSFERASE C17G9.06C-RELATED"/>
    <property type="match status" value="1"/>
</dbReference>
<gene>
    <name evidence="7" type="ORF">GCM10010191_05610</name>
</gene>
<dbReference type="SMART" id="SM01006">
    <property type="entry name" value="AlcB"/>
    <property type="match status" value="1"/>
</dbReference>
<dbReference type="InterPro" id="IPR000182">
    <property type="entry name" value="GNAT_dom"/>
</dbReference>
<evidence type="ECO:0000256" key="5">
    <source>
        <dbReference type="ARBA" id="ARBA00031122"/>
    </source>
</evidence>
<sequence length="179" mass="19943">MITWRRVTEDDFPLLRRWLAHPHVARWWNHDTTPEGVERDFGPTARGEEPAEDWLALLDGRPFGLVQRCRLAAYPAEREALAKVTSVPDGAMGIDYLIGEAAETGRGLGSRMIRAMVERTWPDYPDATCVIVPVAAGNHASWRALEKAGLARVAEGDLEPDNPIDGPAHVVYRIDRPGR</sequence>
<keyword evidence="4" id="KW-0046">Antibiotic resistance</keyword>
<feature type="domain" description="N-acetyltransferase" evidence="6">
    <location>
        <begin position="2"/>
        <end position="177"/>
    </location>
</feature>
<dbReference type="InterPro" id="IPR016181">
    <property type="entry name" value="Acyl_CoA_acyltransferase"/>
</dbReference>
<dbReference type="InterPro" id="IPR019432">
    <property type="entry name" value="Acyltransferase_MbtK/IucB-like"/>
</dbReference>
<dbReference type="RefSeq" id="WP_344586735.1">
    <property type="nucleotide sequence ID" value="NZ_BAAARW010000002.1"/>
</dbReference>
<dbReference type="SUPFAM" id="SSF55729">
    <property type="entry name" value="Acyl-CoA N-acyltransferases (Nat)"/>
    <property type="match status" value="1"/>
</dbReference>
<evidence type="ECO:0000259" key="6">
    <source>
        <dbReference type="PROSITE" id="PS51186"/>
    </source>
</evidence>
<comment type="pathway">
    <text evidence="2">Siderophore biosynthesis; mycobactin biosynthesis.</text>
</comment>
<dbReference type="EMBL" id="BAAARW010000002">
    <property type="protein sequence ID" value="GAA2401228.1"/>
    <property type="molecule type" value="Genomic_DNA"/>
</dbReference>
<dbReference type="Proteomes" id="UP001501231">
    <property type="component" value="Unassembled WGS sequence"/>
</dbReference>
<comment type="caution">
    <text evidence="7">The sequence shown here is derived from an EMBL/GenBank/DDBJ whole genome shotgun (WGS) entry which is preliminary data.</text>
</comment>
<evidence type="ECO:0000256" key="2">
    <source>
        <dbReference type="ARBA" id="ARBA00005102"/>
    </source>
</evidence>
<proteinExistence type="predicted"/>
<reference evidence="8" key="1">
    <citation type="journal article" date="2019" name="Int. J. Syst. Evol. Microbiol.">
        <title>The Global Catalogue of Microorganisms (GCM) 10K type strain sequencing project: providing services to taxonomists for standard genome sequencing and annotation.</title>
        <authorList>
            <consortium name="The Broad Institute Genomics Platform"/>
            <consortium name="The Broad Institute Genome Sequencing Center for Infectious Disease"/>
            <person name="Wu L."/>
            <person name="Ma J."/>
        </authorList>
    </citation>
    <scope>NUCLEOTIDE SEQUENCE [LARGE SCALE GENOMIC DNA]</scope>
    <source>
        <strain evidence="8">JCM 3325</strain>
    </source>
</reference>
<evidence type="ECO:0000256" key="4">
    <source>
        <dbReference type="ARBA" id="ARBA00023251"/>
    </source>
</evidence>
<evidence type="ECO:0000256" key="3">
    <source>
        <dbReference type="ARBA" id="ARBA00020586"/>
    </source>
</evidence>
<accession>A0ABP5VEQ8</accession>
<dbReference type="Pfam" id="PF13523">
    <property type="entry name" value="Acetyltransf_8"/>
    <property type="match status" value="1"/>
</dbReference>
<name>A0ABP5VEQ8_9ACTN</name>
<dbReference type="PROSITE" id="PS51186">
    <property type="entry name" value="GNAT"/>
    <property type="match status" value="1"/>
</dbReference>